<comment type="caution">
    <text evidence="1">The sequence shown here is derived from an EMBL/GenBank/DDBJ whole genome shotgun (WGS) entry which is preliminary data.</text>
</comment>
<protein>
    <submittedName>
        <fullName evidence="1">Uncharacterized protein</fullName>
    </submittedName>
</protein>
<sequence length="148" mass="16047">MRVFHKVYGRDGLRAFLYVLRQVKCEGVGIILAGNRGDGRRQRNRLLRVGIAARTRRYFRIGDGNSSRGHIIAFVGNEVHAVLPGADERRSRRSAACGERDFSARSNSRRSAVGSAVCRVAAAACGKVFIRHSVAADGAGCGCFLVLS</sequence>
<proteinExistence type="predicted"/>
<gene>
    <name evidence="1" type="ORF">SDC9_99392</name>
</gene>
<dbReference type="EMBL" id="VSSQ01013952">
    <property type="protein sequence ID" value="MPM52632.1"/>
    <property type="molecule type" value="Genomic_DNA"/>
</dbReference>
<organism evidence="1">
    <name type="scientific">bioreactor metagenome</name>
    <dbReference type="NCBI Taxonomy" id="1076179"/>
    <lineage>
        <taxon>unclassified sequences</taxon>
        <taxon>metagenomes</taxon>
        <taxon>ecological metagenomes</taxon>
    </lineage>
</organism>
<name>A0A645AHE6_9ZZZZ</name>
<evidence type="ECO:0000313" key="1">
    <source>
        <dbReference type="EMBL" id="MPM52632.1"/>
    </source>
</evidence>
<dbReference type="AlphaFoldDB" id="A0A645AHE6"/>
<reference evidence="1" key="1">
    <citation type="submission" date="2019-08" db="EMBL/GenBank/DDBJ databases">
        <authorList>
            <person name="Kucharzyk K."/>
            <person name="Murdoch R.W."/>
            <person name="Higgins S."/>
            <person name="Loffler F."/>
        </authorList>
    </citation>
    <scope>NUCLEOTIDE SEQUENCE</scope>
</reference>
<accession>A0A645AHE6</accession>